<feature type="transmembrane region" description="Helical" evidence="9">
    <location>
        <begin position="262"/>
        <end position="290"/>
    </location>
</feature>
<feature type="transmembrane region" description="Helical" evidence="9">
    <location>
        <begin position="45"/>
        <end position="67"/>
    </location>
</feature>
<dbReference type="Proteomes" id="UP001194714">
    <property type="component" value="Unassembled WGS sequence"/>
</dbReference>
<evidence type="ECO:0000256" key="1">
    <source>
        <dbReference type="ARBA" id="ARBA00004429"/>
    </source>
</evidence>
<dbReference type="PANTHER" id="PTHR32195:SF26">
    <property type="entry name" value="TRYPTOPHAN OR TYROSINE TRANSPORTER PROTEIN"/>
    <property type="match status" value="1"/>
</dbReference>
<keyword evidence="11" id="KW-1185">Reference proteome</keyword>
<evidence type="ECO:0000313" key="10">
    <source>
        <dbReference type="EMBL" id="MBF5059824.1"/>
    </source>
</evidence>
<dbReference type="EMBL" id="JAAEJV010000043">
    <property type="protein sequence ID" value="MBF5059824.1"/>
    <property type="molecule type" value="Genomic_DNA"/>
</dbReference>
<dbReference type="PRINTS" id="PR00166">
    <property type="entry name" value="AROAAPRMEASE"/>
</dbReference>
<keyword evidence="7 9" id="KW-1133">Transmembrane helix</keyword>
<comment type="caution">
    <text evidence="10">The sequence shown here is derived from an EMBL/GenBank/DDBJ whole genome shotgun (WGS) entry which is preliminary data.</text>
</comment>
<feature type="transmembrane region" description="Helical" evidence="9">
    <location>
        <begin position="327"/>
        <end position="350"/>
    </location>
</feature>
<gene>
    <name evidence="10" type="ORF">NEPTK9_001343</name>
</gene>
<reference evidence="10 11" key="1">
    <citation type="submission" date="2020-01" db="EMBL/GenBank/DDBJ databases">
        <title>Draft genome sequence of Cand. Neptunochlamydia vexilliferae K9.</title>
        <authorList>
            <person name="Schulz F."/>
            <person name="Koestlbacher S."/>
            <person name="Wascher F."/>
            <person name="Pizzetti I."/>
            <person name="Horn M."/>
        </authorList>
    </citation>
    <scope>NUCLEOTIDE SEQUENCE [LARGE SCALE GENOMIC DNA]</scope>
    <source>
        <strain evidence="10 11">K9</strain>
    </source>
</reference>
<evidence type="ECO:0000256" key="2">
    <source>
        <dbReference type="ARBA" id="ARBA00022448"/>
    </source>
</evidence>
<evidence type="ECO:0000313" key="11">
    <source>
        <dbReference type="Proteomes" id="UP001194714"/>
    </source>
</evidence>
<evidence type="ECO:0000256" key="3">
    <source>
        <dbReference type="ARBA" id="ARBA00022475"/>
    </source>
</evidence>
<dbReference type="InterPro" id="IPR018227">
    <property type="entry name" value="Amino_acid_transport_2"/>
</dbReference>
<evidence type="ECO:0000256" key="6">
    <source>
        <dbReference type="ARBA" id="ARBA00022970"/>
    </source>
</evidence>
<keyword evidence="4" id="KW-0997">Cell inner membrane</keyword>
<feature type="transmembrane region" description="Helical" evidence="9">
    <location>
        <begin position="215"/>
        <end position="242"/>
    </location>
</feature>
<keyword evidence="2" id="KW-0813">Transport</keyword>
<keyword evidence="5 9" id="KW-0812">Transmembrane</keyword>
<dbReference type="Pfam" id="PF03222">
    <property type="entry name" value="Trp_Tyr_perm"/>
    <property type="match status" value="1"/>
</dbReference>
<feature type="transmembrane region" description="Helical" evidence="9">
    <location>
        <begin position="146"/>
        <end position="167"/>
    </location>
</feature>
<name>A0ABS0B0B0_9BACT</name>
<feature type="transmembrane region" description="Helical" evidence="9">
    <location>
        <begin position="302"/>
        <end position="321"/>
    </location>
</feature>
<feature type="transmembrane region" description="Helical" evidence="9">
    <location>
        <begin position="179"/>
        <end position="203"/>
    </location>
</feature>
<protein>
    <submittedName>
        <fullName evidence="10">Tyrosine-specific transport protein</fullName>
    </submittedName>
</protein>
<feature type="transmembrane region" description="Helical" evidence="9">
    <location>
        <begin position="12"/>
        <end position="33"/>
    </location>
</feature>
<evidence type="ECO:0000256" key="4">
    <source>
        <dbReference type="ARBA" id="ARBA00022519"/>
    </source>
</evidence>
<proteinExistence type="predicted"/>
<feature type="transmembrane region" description="Helical" evidence="9">
    <location>
        <begin position="120"/>
        <end position="139"/>
    </location>
</feature>
<dbReference type="Gene3D" id="1.20.1740.10">
    <property type="entry name" value="Amino acid/polyamine transporter I"/>
    <property type="match status" value="1"/>
</dbReference>
<evidence type="ECO:0000256" key="5">
    <source>
        <dbReference type="ARBA" id="ARBA00022692"/>
    </source>
</evidence>
<keyword evidence="3" id="KW-1003">Cell membrane</keyword>
<accession>A0ABS0B0B0</accession>
<dbReference type="InterPro" id="IPR013059">
    <property type="entry name" value="Trp_tyr_transpt"/>
</dbReference>
<feature type="transmembrane region" description="Helical" evidence="9">
    <location>
        <begin position="88"/>
        <end position="108"/>
    </location>
</feature>
<feature type="transmembrane region" description="Helical" evidence="9">
    <location>
        <begin position="370"/>
        <end position="387"/>
    </location>
</feature>
<evidence type="ECO:0000256" key="7">
    <source>
        <dbReference type="ARBA" id="ARBA00022989"/>
    </source>
</evidence>
<keyword evidence="8 9" id="KW-0472">Membrane</keyword>
<evidence type="ECO:0000256" key="9">
    <source>
        <dbReference type="SAM" id="Phobius"/>
    </source>
</evidence>
<dbReference type="PANTHER" id="PTHR32195">
    <property type="entry name" value="OS07G0662800 PROTEIN"/>
    <property type="match status" value="1"/>
</dbReference>
<sequence>MEVTMDFSLRKAIGGALLVGGTAIGAGMLALPVVTGMGGFLPATVIYLICWLFSAATGLLLLEVCLWMPSGANIISMACHLLGRPGKVAAWILYLFLFYFLTIAYVSGGGQFVSSLFGGPHFLGAIVFTAVFGTCVYLGTRVVDRINSLLMIGLGASFCIFVALGITKVDHSLLTRVQWVPAILALPVMFTSFSYQGVIPSLTTYMERHPKTIRFAILVGSSLPFLGYVLWEYLILGIIPAAALGNETVIEPLGKVFPQSSIYLVGQFFSIFALTTSFLGVTLGLLDFLSDGLQIAKEGAKKVFLCALIYVPPVIIAAFNPNIFIRALGYAGGVGCALLLGLLPILMVWVGRYRKHYPVLQRQLPGGKPLLFFLGAFVIFELVIEVIREVSL</sequence>
<organism evidence="10 11">
    <name type="scientific">Candidatus Neptunichlamydia vexilliferae</name>
    <dbReference type="NCBI Taxonomy" id="1651774"/>
    <lineage>
        <taxon>Bacteria</taxon>
        <taxon>Pseudomonadati</taxon>
        <taxon>Chlamydiota</taxon>
        <taxon>Chlamydiia</taxon>
        <taxon>Parachlamydiales</taxon>
        <taxon>Simkaniaceae</taxon>
        <taxon>Candidatus Neptunichlamydia</taxon>
    </lineage>
</organism>
<keyword evidence="6" id="KW-0029">Amino-acid transport</keyword>
<evidence type="ECO:0000256" key="8">
    <source>
        <dbReference type="ARBA" id="ARBA00023136"/>
    </source>
</evidence>
<comment type="subcellular location">
    <subcellularLocation>
        <location evidence="1">Cell inner membrane</location>
        <topology evidence="1">Multi-pass membrane protein</topology>
    </subcellularLocation>
</comment>